<evidence type="ECO:0000256" key="1">
    <source>
        <dbReference type="ARBA" id="ARBA00004141"/>
    </source>
</evidence>
<keyword evidence="2 8" id="KW-0812">Transmembrane</keyword>
<protein>
    <submittedName>
        <fullName evidence="10">Chemosensory receptor a</fullName>
    </submittedName>
</protein>
<dbReference type="Pfam" id="PF10328">
    <property type="entry name" value="7TM_GPCR_Srx"/>
    <property type="match status" value="1"/>
</dbReference>
<evidence type="ECO:0000256" key="7">
    <source>
        <dbReference type="ARBA" id="ARBA00023224"/>
    </source>
</evidence>
<evidence type="ECO:0000313" key="11">
    <source>
        <dbReference type="Proteomes" id="UP000735302"/>
    </source>
</evidence>
<dbReference type="PROSITE" id="PS50262">
    <property type="entry name" value="G_PROTEIN_RECEP_F1_2"/>
    <property type="match status" value="1"/>
</dbReference>
<evidence type="ECO:0000313" key="10">
    <source>
        <dbReference type="EMBL" id="GFN82686.1"/>
    </source>
</evidence>
<feature type="transmembrane region" description="Helical" evidence="8">
    <location>
        <begin position="45"/>
        <end position="64"/>
    </location>
</feature>
<feature type="transmembrane region" description="Helical" evidence="8">
    <location>
        <begin position="160"/>
        <end position="182"/>
    </location>
</feature>
<sequence>MLKLQIHIQSKEIESPTLNSTLATSTSYHFRSLFFWTSNILTPSWPALILLGLSANVTNIAVFLKTGVKDSITILLLSLSMSDLLYLILMTPKVCSFIIFRYSPDWPWPFDINICMELFYWPAITCYDFSAFMSVWLGVTRCACVAMPLQFKSVFTKARTVKLIVASLVVAVSLRMPIISVYRVEWRTNSNTNTSFAVLAKYNRAVMTRINDILNRNSILYINFIIMIACVSVLSVKLYQASRIRRSCISAHATQQSSEKSNHQGRSSRDLHVIQSVVLPSTVTLQVLNDKI</sequence>
<dbReference type="PANTHER" id="PTHR24243:SF233">
    <property type="entry name" value="THYROTROPIN-RELEASING HORMONE RECEPTOR"/>
    <property type="match status" value="1"/>
</dbReference>
<keyword evidence="11" id="KW-1185">Reference proteome</keyword>
<evidence type="ECO:0000256" key="8">
    <source>
        <dbReference type="SAM" id="Phobius"/>
    </source>
</evidence>
<organism evidence="10 11">
    <name type="scientific">Plakobranchus ocellatus</name>
    <dbReference type="NCBI Taxonomy" id="259542"/>
    <lineage>
        <taxon>Eukaryota</taxon>
        <taxon>Metazoa</taxon>
        <taxon>Spiralia</taxon>
        <taxon>Lophotrochozoa</taxon>
        <taxon>Mollusca</taxon>
        <taxon>Gastropoda</taxon>
        <taxon>Heterobranchia</taxon>
        <taxon>Euthyneura</taxon>
        <taxon>Panpulmonata</taxon>
        <taxon>Sacoglossa</taxon>
        <taxon>Placobranchoidea</taxon>
        <taxon>Plakobranchidae</taxon>
        <taxon>Plakobranchus</taxon>
    </lineage>
</organism>
<dbReference type="PANTHER" id="PTHR24243">
    <property type="entry name" value="G-PROTEIN COUPLED RECEPTOR"/>
    <property type="match status" value="1"/>
</dbReference>
<dbReference type="EMBL" id="BLXT01001025">
    <property type="protein sequence ID" value="GFN82686.1"/>
    <property type="molecule type" value="Genomic_DNA"/>
</dbReference>
<dbReference type="Proteomes" id="UP000735302">
    <property type="component" value="Unassembled WGS sequence"/>
</dbReference>
<keyword evidence="6 10" id="KW-0675">Receptor</keyword>
<comment type="subcellular location">
    <subcellularLocation>
        <location evidence="1">Membrane</location>
        <topology evidence="1">Multi-pass membrane protein</topology>
    </subcellularLocation>
</comment>
<keyword evidence="4" id="KW-0297">G-protein coupled receptor</keyword>
<dbReference type="GO" id="GO:0004930">
    <property type="term" value="F:G protein-coupled receptor activity"/>
    <property type="evidence" value="ECO:0007669"/>
    <property type="project" value="UniProtKB-KW"/>
</dbReference>
<feature type="domain" description="G-protein coupled receptors family 1 profile" evidence="9">
    <location>
        <begin position="55"/>
        <end position="292"/>
    </location>
</feature>
<gene>
    <name evidence="10" type="ORF">PoB_000919200</name>
</gene>
<feature type="transmembrane region" description="Helical" evidence="8">
    <location>
        <begin position="119"/>
        <end position="139"/>
    </location>
</feature>
<dbReference type="AlphaFoldDB" id="A0AAV3YKJ2"/>
<evidence type="ECO:0000256" key="5">
    <source>
        <dbReference type="ARBA" id="ARBA00023136"/>
    </source>
</evidence>
<feature type="transmembrane region" description="Helical" evidence="8">
    <location>
        <begin position="219"/>
        <end position="239"/>
    </location>
</feature>
<feature type="transmembrane region" description="Helical" evidence="8">
    <location>
        <begin position="76"/>
        <end position="99"/>
    </location>
</feature>
<proteinExistence type="predicted"/>
<dbReference type="SUPFAM" id="SSF81321">
    <property type="entry name" value="Family A G protein-coupled receptor-like"/>
    <property type="match status" value="1"/>
</dbReference>
<comment type="caution">
    <text evidence="10">The sequence shown here is derived from an EMBL/GenBank/DDBJ whole genome shotgun (WGS) entry which is preliminary data.</text>
</comment>
<keyword evidence="5 8" id="KW-0472">Membrane</keyword>
<keyword evidence="3 8" id="KW-1133">Transmembrane helix</keyword>
<evidence type="ECO:0000256" key="2">
    <source>
        <dbReference type="ARBA" id="ARBA00022692"/>
    </source>
</evidence>
<reference evidence="10 11" key="1">
    <citation type="journal article" date="2021" name="Elife">
        <title>Chloroplast acquisition without the gene transfer in kleptoplastic sea slugs, Plakobranchus ocellatus.</title>
        <authorList>
            <person name="Maeda T."/>
            <person name="Takahashi S."/>
            <person name="Yoshida T."/>
            <person name="Shimamura S."/>
            <person name="Takaki Y."/>
            <person name="Nagai Y."/>
            <person name="Toyoda A."/>
            <person name="Suzuki Y."/>
            <person name="Arimoto A."/>
            <person name="Ishii H."/>
            <person name="Satoh N."/>
            <person name="Nishiyama T."/>
            <person name="Hasebe M."/>
            <person name="Maruyama T."/>
            <person name="Minagawa J."/>
            <person name="Obokata J."/>
            <person name="Shigenobu S."/>
        </authorList>
    </citation>
    <scope>NUCLEOTIDE SEQUENCE [LARGE SCALE GENOMIC DNA]</scope>
</reference>
<dbReference type="InterPro" id="IPR019430">
    <property type="entry name" value="7TM_GPCR_serpentine_rcpt_Srx"/>
</dbReference>
<dbReference type="InterPro" id="IPR017452">
    <property type="entry name" value="GPCR_Rhodpsn_7TM"/>
</dbReference>
<evidence type="ECO:0000256" key="6">
    <source>
        <dbReference type="ARBA" id="ARBA00023170"/>
    </source>
</evidence>
<evidence type="ECO:0000256" key="3">
    <source>
        <dbReference type="ARBA" id="ARBA00022989"/>
    </source>
</evidence>
<accession>A0AAV3YKJ2</accession>
<evidence type="ECO:0000256" key="4">
    <source>
        <dbReference type="ARBA" id="ARBA00023040"/>
    </source>
</evidence>
<evidence type="ECO:0000259" key="9">
    <source>
        <dbReference type="PROSITE" id="PS50262"/>
    </source>
</evidence>
<name>A0AAV3YKJ2_9GAST</name>
<keyword evidence="7" id="KW-0807">Transducer</keyword>
<dbReference type="Gene3D" id="1.20.1070.10">
    <property type="entry name" value="Rhodopsin 7-helix transmembrane proteins"/>
    <property type="match status" value="1"/>
</dbReference>
<dbReference type="GO" id="GO:0005886">
    <property type="term" value="C:plasma membrane"/>
    <property type="evidence" value="ECO:0007669"/>
    <property type="project" value="TreeGrafter"/>
</dbReference>